<dbReference type="GO" id="GO:0019239">
    <property type="term" value="F:deaminase activity"/>
    <property type="evidence" value="ECO:0007669"/>
    <property type="project" value="TreeGrafter"/>
</dbReference>
<dbReference type="GO" id="GO:0005829">
    <property type="term" value="C:cytosol"/>
    <property type="evidence" value="ECO:0007669"/>
    <property type="project" value="TreeGrafter"/>
</dbReference>
<dbReference type="PANTHER" id="PTHR11803">
    <property type="entry name" value="2-IMINOBUTANOATE/2-IMINOPROPANOATE DEAMINASE RIDA"/>
    <property type="match status" value="1"/>
</dbReference>
<gene>
    <name evidence="1" type="ORF">FH972_025064</name>
</gene>
<dbReference type="CDD" id="cd00448">
    <property type="entry name" value="YjgF_YER057c_UK114_family"/>
    <property type="match status" value="1"/>
</dbReference>
<dbReference type="InterPro" id="IPR035959">
    <property type="entry name" value="RutC-like_sf"/>
</dbReference>
<dbReference type="InterPro" id="IPR006175">
    <property type="entry name" value="YjgF/YER057c/UK114"/>
</dbReference>
<proteinExistence type="predicted"/>
<sequence>MEFINAGDAPRPNGRYTHVVRNRSTIFVAGWMGDDPRTSKIVEGGIEKQTERAIKNIEICLKAAGTDLQHVVRRRLYFIDIQAHLRIVDSVWGRYVDEPYPVSTAIQVGGLAKEGALIEIEVTAALPPNR</sequence>
<dbReference type="SUPFAM" id="SSF55298">
    <property type="entry name" value="YjgF-like"/>
    <property type="match status" value="1"/>
</dbReference>
<comment type="caution">
    <text evidence="1">The sequence shown here is derived from an EMBL/GenBank/DDBJ whole genome shotgun (WGS) entry which is preliminary data.</text>
</comment>
<dbReference type="Gene3D" id="3.30.1330.40">
    <property type="entry name" value="RutC-like"/>
    <property type="match status" value="1"/>
</dbReference>
<keyword evidence="2" id="KW-1185">Reference proteome</keyword>
<dbReference type="Pfam" id="PF01042">
    <property type="entry name" value="Ribonuc_L-PSP"/>
    <property type="match status" value="1"/>
</dbReference>
<reference evidence="1 2" key="1">
    <citation type="submission" date="2019-06" db="EMBL/GenBank/DDBJ databases">
        <title>A chromosomal-level reference genome of Carpinus fangiana (Coryloideae, Betulaceae).</title>
        <authorList>
            <person name="Yang X."/>
            <person name="Wang Z."/>
            <person name="Zhang L."/>
            <person name="Hao G."/>
            <person name="Liu J."/>
            <person name="Yang Y."/>
        </authorList>
    </citation>
    <scope>NUCLEOTIDE SEQUENCE [LARGE SCALE GENOMIC DNA]</scope>
    <source>
        <strain evidence="1">Cfa_2016G</strain>
        <tissue evidence="1">Leaf</tissue>
    </source>
</reference>
<accession>A0A5N6KZY5</accession>
<dbReference type="EMBL" id="VIBQ01000036">
    <property type="protein sequence ID" value="KAB8437385.1"/>
    <property type="molecule type" value="Genomic_DNA"/>
</dbReference>
<protein>
    <recommendedName>
        <fullName evidence="3">RidA family protein</fullName>
    </recommendedName>
</protein>
<organism evidence="1 2">
    <name type="scientific">Carpinus fangiana</name>
    <dbReference type="NCBI Taxonomy" id="176857"/>
    <lineage>
        <taxon>Eukaryota</taxon>
        <taxon>Viridiplantae</taxon>
        <taxon>Streptophyta</taxon>
        <taxon>Embryophyta</taxon>
        <taxon>Tracheophyta</taxon>
        <taxon>Spermatophyta</taxon>
        <taxon>Magnoliopsida</taxon>
        <taxon>eudicotyledons</taxon>
        <taxon>Gunneridae</taxon>
        <taxon>Pentapetalae</taxon>
        <taxon>rosids</taxon>
        <taxon>fabids</taxon>
        <taxon>Fagales</taxon>
        <taxon>Betulaceae</taxon>
        <taxon>Carpinus</taxon>
    </lineage>
</organism>
<dbReference type="AlphaFoldDB" id="A0A5N6KZY5"/>
<dbReference type="OrthoDB" id="309640at2759"/>
<evidence type="ECO:0008006" key="3">
    <source>
        <dbReference type="Google" id="ProtNLM"/>
    </source>
</evidence>
<evidence type="ECO:0000313" key="1">
    <source>
        <dbReference type="EMBL" id="KAB8437385.1"/>
    </source>
</evidence>
<evidence type="ECO:0000313" key="2">
    <source>
        <dbReference type="Proteomes" id="UP000327013"/>
    </source>
</evidence>
<dbReference type="PANTHER" id="PTHR11803:SF22">
    <property type="entry name" value="ENDORIBONUCLEASE FAMILY PROTEIN BRT1, PUTATIVE (AFU_ORTHOLOGUE AFUA_5G03780)-RELATED"/>
    <property type="match status" value="1"/>
</dbReference>
<dbReference type="GO" id="GO:0005739">
    <property type="term" value="C:mitochondrion"/>
    <property type="evidence" value="ECO:0007669"/>
    <property type="project" value="TreeGrafter"/>
</dbReference>
<dbReference type="Proteomes" id="UP000327013">
    <property type="component" value="Unassembled WGS sequence"/>
</dbReference>
<name>A0A5N6KZY5_9ROSI</name>